<dbReference type="SUPFAM" id="SSF48350">
    <property type="entry name" value="GTPase activation domain, GAP"/>
    <property type="match status" value="1"/>
</dbReference>
<dbReference type="PROSITE" id="PS50238">
    <property type="entry name" value="RHOGAP"/>
    <property type="match status" value="1"/>
</dbReference>
<gene>
    <name evidence="5" type="ORF">BJ554DRAFT_2888</name>
</gene>
<dbReference type="AlphaFoldDB" id="A0A8H7ZQ51"/>
<feature type="compositionally biased region" description="Basic and acidic residues" evidence="2">
    <location>
        <begin position="199"/>
        <end position="243"/>
    </location>
</feature>
<protein>
    <recommendedName>
        <fullName evidence="4">Rho-GAP domain-containing protein</fullName>
    </recommendedName>
</protein>
<evidence type="ECO:0000313" key="6">
    <source>
        <dbReference type="Proteomes" id="UP000673691"/>
    </source>
</evidence>
<evidence type="ECO:0000256" key="2">
    <source>
        <dbReference type="SAM" id="MobiDB-lite"/>
    </source>
</evidence>
<feature type="non-terminal residue" evidence="5">
    <location>
        <position position="1"/>
    </location>
</feature>
<feature type="compositionally biased region" description="Basic and acidic residues" evidence="2">
    <location>
        <begin position="312"/>
        <end position="331"/>
    </location>
</feature>
<dbReference type="InterPro" id="IPR000198">
    <property type="entry name" value="RhoGAP_dom"/>
</dbReference>
<proteinExistence type="predicted"/>
<evidence type="ECO:0000313" key="5">
    <source>
        <dbReference type="EMBL" id="KAG5457170.1"/>
    </source>
</evidence>
<feature type="transmembrane region" description="Helical" evidence="3">
    <location>
        <begin position="66"/>
        <end position="85"/>
    </location>
</feature>
<dbReference type="GO" id="GO:0005737">
    <property type="term" value="C:cytoplasm"/>
    <property type="evidence" value="ECO:0007669"/>
    <property type="project" value="TreeGrafter"/>
</dbReference>
<keyword evidence="3" id="KW-1133">Transmembrane helix</keyword>
<dbReference type="GO" id="GO:0005096">
    <property type="term" value="F:GTPase activator activity"/>
    <property type="evidence" value="ECO:0007669"/>
    <property type="project" value="UniProtKB-KW"/>
</dbReference>
<sequence length="398" mass="42717">PRPFTNEQAFTIRITDLTDRQDRLTKLAQLVSQLPLANYTLLRVLIAHLINVVAHSSENKMTARNIGIVFSPTLGIPAGLFALMMTHFEHVFGTDDGGGNEEADGRRQQKTRSDAVKAARSAGKLRVHADPAASIGQRPRSSGANARDSLASPGPRSAGVMSYVESKREQAAATVAAVAGAQAAAAAADQPRGVAAAHPADEQGRNDHGAFADAQGRSDHDAVADAQGRNDHDAAADAEGRHDRDAVAKMRVLAAAMDAGLQMIERERAERRERLAEHKAGHREAEATTPDVTKMKELVAAMDAGLQMKERERREKRERLVEQNAGHREGEAATPEPAAAWGAASPAGYDGDDWPSKRNSVSFMAAAPPDVVEREQGIFGGSFPTFYSPTYRRTLPAF</sequence>
<dbReference type="GO" id="GO:0007165">
    <property type="term" value="P:signal transduction"/>
    <property type="evidence" value="ECO:0007669"/>
    <property type="project" value="InterPro"/>
</dbReference>
<organism evidence="5 6">
    <name type="scientific">Olpidium bornovanus</name>
    <dbReference type="NCBI Taxonomy" id="278681"/>
    <lineage>
        <taxon>Eukaryota</taxon>
        <taxon>Fungi</taxon>
        <taxon>Fungi incertae sedis</taxon>
        <taxon>Olpidiomycota</taxon>
        <taxon>Olpidiomycotina</taxon>
        <taxon>Olpidiomycetes</taxon>
        <taxon>Olpidiales</taxon>
        <taxon>Olpidiaceae</taxon>
        <taxon>Olpidium</taxon>
    </lineage>
</organism>
<feature type="compositionally biased region" description="Low complexity" evidence="2">
    <location>
        <begin position="332"/>
        <end position="348"/>
    </location>
</feature>
<keyword evidence="3" id="KW-0812">Transmembrane</keyword>
<dbReference type="PANTHER" id="PTHR23176">
    <property type="entry name" value="RHO/RAC/CDC GTPASE-ACTIVATING PROTEIN"/>
    <property type="match status" value="1"/>
</dbReference>
<evidence type="ECO:0000256" key="1">
    <source>
        <dbReference type="ARBA" id="ARBA00022468"/>
    </source>
</evidence>
<dbReference type="Proteomes" id="UP000673691">
    <property type="component" value="Unassembled WGS sequence"/>
</dbReference>
<dbReference type="Gene3D" id="1.10.555.10">
    <property type="entry name" value="Rho GTPase activation protein"/>
    <property type="match status" value="1"/>
</dbReference>
<accession>A0A8H7ZQ51</accession>
<dbReference type="PANTHER" id="PTHR23176:SF129">
    <property type="entry name" value="RHO GTPASE ACTIVATING PROTEIN AT 16F, ISOFORM E-RELATED"/>
    <property type="match status" value="1"/>
</dbReference>
<keyword evidence="6" id="KW-1185">Reference proteome</keyword>
<feature type="region of interest" description="Disordered" evidence="2">
    <location>
        <begin position="95"/>
        <end position="160"/>
    </location>
</feature>
<keyword evidence="3" id="KW-0472">Membrane</keyword>
<dbReference type="EMBL" id="JAEFCI010010506">
    <property type="protein sequence ID" value="KAG5457170.1"/>
    <property type="molecule type" value="Genomic_DNA"/>
</dbReference>
<feature type="domain" description="Rho-GAP" evidence="4">
    <location>
        <begin position="1"/>
        <end position="123"/>
    </location>
</feature>
<feature type="region of interest" description="Disordered" evidence="2">
    <location>
        <begin position="190"/>
        <end position="243"/>
    </location>
</feature>
<evidence type="ECO:0000259" key="4">
    <source>
        <dbReference type="PROSITE" id="PS50238"/>
    </source>
</evidence>
<comment type="caution">
    <text evidence="5">The sequence shown here is derived from an EMBL/GenBank/DDBJ whole genome shotgun (WGS) entry which is preliminary data.</text>
</comment>
<name>A0A8H7ZQ51_9FUNG</name>
<dbReference type="OrthoDB" id="185175at2759"/>
<dbReference type="InterPro" id="IPR050729">
    <property type="entry name" value="Rho-GAP"/>
</dbReference>
<dbReference type="InterPro" id="IPR008936">
    <property type="entry name" value="Rho_GTPase_activation_prot"/>
</dbReference>
<feature type="region of interest" description="Disordered" evidence="2">
    <location>
        <begin position="312"/>
        <end position="348"/>
    </location>
</feature>
<dbReference type="Pfam" id="PF00620">
    <property type="entry name" value="RhoGAP"/>
    <property type="match status" value="1"/>
</dbReference>
<feature type="compositionally biased region" description="Basic and acidic residues" evidence="2">
    <location>
        <begin position="103"/>
        <end position="117"/>
    </location>
</feature>
<keyword evidence="1" id="KW-0343">GTPase activation</keyword>
<reference evidence="5 6" key="1">
    <citation type="journal article" name="Sci. Rep.">
        <title>Genome-scale phylogenetic analyses confirm Olpidium as the closest living zoosporic fungus to the non-flagellated, terrestrial fungi.</title>
        <authorList>
            <person name="Chang Y."/>
            <person name="Rochon D."/>
            <person name="Sekimoto S."/>
            <person name="Wang Y."/>
            <person name="Chovatia M."/>
            <person name="Sandor L."/>
            <person name="Salamov A."/>
            <person name="Grigoriev I.V."/>
            <person name="Stajich J.E."/>
            <person name="Spatafora J.W."/>
        </authorList>
    </citation>
    <scope>NUCLEOTIDE SEQUENCE [LARGE SCALE GENOMIC DNA]</scope>
    <source>
        <strain evidence="5">S191</strain>
    </source>
</reference>
<evidence type="ECO:0000256" key="3">
    <source>
        <dbReference type="SAM" id="Phobius"/>
    </source>
</evidence>